<dbReference type="InterPro" id="IPR036388">
    <property type="entry name" value="WH-like_DNA-bd_sf"/>
</dbReference>
<dbReference type="Gene3D" id="1.10.10.10">
    <property type="entry name" value="Winged helix-like DNA-binding domain superfamily/Winged helix DNA-binding domain"/>
    <property type="match status" value="2"/>
</dbReference>
<comment type="caution">
    <text evidence="5">The sequence shown here is derived from an EMBL/GenBank/DDBJ whole genome shotgun (WGS) entry which is preliminary data.</text>
</comment>
<reference evidence="5 6" key="1">
    <citation type="submission" date="2017-03" db="EMBL/GenBank/DDBJ databases">
        <title>Lifting the veil on microbial sulfur biogeochemistry in mining wastewaters.</title>
        <authorList>
            <person name="Kantor R.S."/>
            <person name="Colenbrander Nelson T."/>
            <person name="Marshall S."/>
            <person name="Bennett D."/>
            <person name="Apte S."/>
            <person name="Camacho D."/>
            <person name="Thomas B.C."/>
            <person name="Warren L.A."/>
            <person name="Banfield J.F."/>
        </authorList>
    </citation>
    <scope>NUCLEOTIDE SEQUENCE [LARGE SCALE GENOMIC DNA]</scope>
    <source>
        <strain evidence="5">32-68-21</strain>
    </source>
</reference>
<feature type="domain" description="HTH hxlR-type" evidence="4">
    <location>
        <begin position="167"/>
        <end position="271"/>
    </location>
</feature>
<dbReference type="SUPFAM" id="SSF46785">
    <property type="entry name" value="Winged helix' DNA-binding domain"/>
    <property type="match status" value="2"/>
</dbReference>
<evidence type="ECO:0000256" key="1">
    <source>
        <dbReference type="ARBA" id="ARBA00023015"/>
    </source>
</evidence>
<evidence type="ECO:0000256" key="3">
    <source>
        <dbReference type="ARBA" id="ARBA00023163"/>
    </source>
</evidence>
<dbReference type="AlphaFoldDB" id="A0A258HKK0"/>
<dbReference type="PANTHER" id="PTHR33204">
    <property type="entry name" value="TRANSCRIPTIONAL REGULATOR, MARR FAMILY"/>
    <property type="match status" value="1"/>
</dbReference>
<sequence length="318" mass="36392">MTLPSTRDLIMGNPVARAFAVTGDAWTQLILREAFYGARRFSHWRDRLGMPRSVLTDRLNRLTAAGLLEQREARGSATRMEYRLTEMGLDMFGVAVMQGQWERKWARSPLQERYAMAFFDRETGARVTPAVFDHEGGRPIEPHHVRWEVREGLVPIAPPTSRRRRTQPIETDRAIIDRSTDIMGDYWSWAVLAAAFFRLRRFDEIHEALGVATNILADRLKTMVLQGVLEKRLYQKAPPRFEYRLTEAGRDLYPMIMAMHGWSERWLCPDGSPLRLIETGTVDPISAVVCDIATGRKIDPRNIRWEVEAAAPVETSAA</sequence>
<dbReference type="PROSITE" id="PS51118">
    <property type="entry name" value="HTH_HXLR"/>
    <property type="match status" value="2"/>
</dbReference>
<dbReference type="Pfam" id="PF01638">
    <property type="entry name" value="HxlR"/>
    <property type="match status" value="2"/>
</dbReference>
<proteinExistence type="predicted"/>
<evidence type="ECO:0000259" key="4">
    <source>
        <dbReference type="PROSITE" id="PS51118"/>
    </source>
</evidence>
<dbReference type="InterPro" id="IPR002577">
    <property type="entry name" value="HTH_HxlR"/>
</dbReference>
<protein>
    <submittedName>
        <fullName evidence="5">Transcriptional regulator</fullName>
    </submittedName>
</protein>
<keyword evidence="1" id="KW-0805">Transcription regulation</keyword>
<keyword evidence="3" id="KW-0804">Transcription</keyword>
<feature type="domain" description="HTH hxlR-type" evidence="4">
    <location>
        <begin position="13"/>
        <end position="110"/>
    </location>
</feature>
<evidence type="ECO:0000256" key="2">
    <source>
        <dbReference type="ARBA" id="ARBA00023125"/>
    </source>
</evidence>
<dbReference type="EMBL" id="NCEQ01000006">
    <property type="protein sequence ID" value="OYX57319.1"/>
    <property type="molecule type" value="Genomic_DNA"/>
</dbReference>
<keyword evidence="2" id="KW-0238">DNA-binding</keyword>
<name>A0A258HKK0_9CAUL</name>
<organism evidence="5 6">
    <name type="scientific">Brevundimonas subvibrioides</name>
    <dbReference type="NCBI Taxonomy" id="74313"/>
    <lineage>
        <taxon>Bacteria</taxon>
        <taxon>Pseudomonadati</taxon>
        <taxon>Pseudomonadota</taxon>
        <taxon>Alphaproteobacteria</taxon>
        <taxon>Caulobacterales</taxon>
        <taxon>Caulobacteraceae</taxon>
        <taxon>Brevundimonas</taxon>
    </lineage>
</organism>
<dbReference type="GO" id="GO:0003677">
    <property type="term" value="F:DNA binding"/>
    <property type="evidence" value="ECO:0007669"/>
    <property type="project" value="UniProtKB-KW"/>
</dbReference>
<evidence type="ECO:0000313" key="6">
    <source>
        <dbReference type="Proteomes" id="UP000216147"/>
    </source>
</evidence>
<accession>A0A258HKK0</accession>
<dbReference type="PANTHER" id="PTHR33204:SF18">
    <property type="entry name" value="TRANSCRIPTIONAL REGULATORY PROTEIN"/>
    <property type="match status" value="1"/>
</dbReference>
<evidence type="ECO:0000313" key="5">
    <source>
        <dbReference type="EMBL" id="OYX57319.1"/>
    </source>
</evidence>
<dbReference type="InterPro" id="IPR036390">
    <property type="entry name" value="WH_DNA-bd_sf"/>
</dbReference>
<dbReference type="Proteomes" id="UP000216147">
    <property type="component" value="Unassembled WGS sequence"/>
</dbReference>
<gene>
    <name evidence="5" type="ORF">B7Y86_06330</name>
</gene>